<accession>A0A0D7EQ42</accession>
<evidence type="ECO:0000256" key="1">
    <source>
        <dbReference type="ARBA" id="ARBA00004141"/>
    </source>
</evidence>
<comment type="subcellular location">
    <subcellularLocation>
        <location evidence="1">Membrane</location>
        <topology evidence="1">Multi-pass membrane protein</topology>
    </subcellularLocation>
</comment>
<evidence type="ECO:0000256" key="2">
    <source>
        <dbReference type="ARBA" id="ARBA00022692"/>
    </source>
</evidence>
<sequence length="153" mass="16512">MPALISFGRFLFAVLFIVSGASKLLDVAATTLLTEKLVMPAFLAAYTSPYVTQLETLTGMPIAQQLAIGAGILELVCGLMIALNFGARFFAWVLVLFVVAATYYYHDFWNQTGAESTNNMIHALKNLSLIGGLFMIAGIGPTPPPAERSYTDL</sequence>
<gene>
    <name evidence="6" type="ORF">OO17_12310</name>
</gene>
<comment type="caution">
    <text evidence="6">The sequence shown here is derived from an EMBL/GenBank/DDBJ whole genome shotgun (WGS) entry which is preliminary data.</text>
</comment>
<evidence type="ECO:0000256" key="5">
    <source>
        <dbReference type="SAM" id="Phobius"/>
    </source>
</evidence>
<dbReference type="EMBL" id="JXXE01000243">
    <property type="protein sequence ID" value="KIZ42766.1"/>
    <property type="molecule type" value="Genomic_DNA"/>
</dbReference>
<keyword evidence="4 5" id="KW-0472">Membrane</keyword>
<protein>
    <submittedName>
        <fullName evidence="6">Membrane protein</fullName>
    </submittedName>
</protein>
<name>A0A0D7EQ42_RHOPL</name>
<dbReference type="InterPro" id="IPR032808">
    <property type="entry name" value="DoxX"/>
</dbReference>
<keyword evidence="2 5" id="KW-0812">Transmembrane</keyword>
<dbReference type="PATRIC" id="fig|1076.23.peg.2534"/>
<feature type="transmembrane region" description="Helical" evidence="5">
    <location>
        <begin position="127"/>
        <end position="144"/>
    </location>
</feature>
<dbReference type="GO" id="GO:0016020">
    <property type="term" value="C:membrane"/>
    <property type="evidence" value="ECO:0007669"/>
    <property type="project" value="UniProtKB-SubCell"/>
</dbReference>
<evidence type="ECO:0000256" key="3">
    <source>
        <dbReference type="ARBA" id="ARBA00022989"/>
    </source>
</evidence>
<dbReference type="RefSeq" id="WP_044410819.1">
    <property type="nucleotide sequence ID" value="NZ_JXXE01000243.1"/>
</dbReference>
<feature type="transmembrane region" description="Helical" evidence="5">
    <location>
        <begin position="66"/>
        <end position="83"/>
    </location>
</feature>
<keyword evidence="3 5" id="KW-1133">Transmembrane helix</keyword>
<dbReference type="Proteomes" id="UP000032515">
    <property type="component" value="Unassembled WGS sequence"/>
</dbReference>
<dbReference type="OrthoDB" id="9810206at2"/>
<evidence type="ECO:0000313" key="6">
    <source>
        <dbReference type="EMBL" id="KIZ42766.1"/>
    </source>
</evidence>
<evidence type="ECO:0000313" key="7">
    <source>
        <dbReference type="Proteomes" id="UP000032515"/>
    </source>
</evidence>
<feature type="transmembrane region" description="Helical" evidence="5">
    <location>
        <begin position="89"/>
        <end position="106"/>
    </location>
</feature>
<dbReference type="Pfam" id="PF07681">
    <property type="entry name" value="DoxX"/>
    <property type="match status" value="1"/>
</dbReference>
<dbReference type="AlphaFoldDB" id="A0A0D7EQ42"/>
<proteinExistence type="predicted"/>
<organism evidence="6 7">
    <name type="scientific">Rhodopseudomonas palustris</name>
    <dbReference type="NCBI Taxonomy" id="1076"/>
    <lineage>
        <taxon>Bacteria</taxon>
        <taxon>Pseudomonadati</taxon>
        <taxon>Pseudomonadota</taxon>
        <taxon>Alphaproteobacteria</taxon>
        <taxon>Hyphomicrobiales</taxon>
        <taxon>Nitrobacteraceae</taxon>
        <taxon>Rhodopseudomonas</taxon>
    </lineage>
</organism>
<reference evidence="6 7" key="1">
    <citation type="submission" date="2014-11" db="EMBL/GenBank/DDBJ databases">
        <title>Genomics and ecophysiology of heterotrophic nitrogen fixing bacteria isolated from estuarine surface water.</title>
        <authorList>
            <person name="Bentzon-Tilia M."/>
            <person name="Severin I."/>
            <person name="Hansen L.H."/>
            <person name="Riemann L."/>
        </authorList>
    </citation>
    <scope>NUCLEOTIDE SEQUENCE [LARGE SCALE GENOMIC DNA]</scope>
    <source>
        <strain evidence="6 7">BAL398</strain>
    </source>
</reference>
<evidence type="ECO:0000256" key="4">
    <source>
        <dbReference type="ARBA" id="ARBA00023136"/>
    </source>
</evidence>